<dbReference type="Proteomes" id="UP000053405">
    <property type="component" value="Unassembled WGS sequence"/>
</dbReference>
<name>L7L506_9ACTN</name>
<reference evidence="1 2" key="1">
    <citation type="submission" date="2012-12" db="EMBL/GenBank/DDBJ databases">
        <title>Whole genome shotgun sequence of Gordonia hirsuta NBRC 16056.</title>
        <authorList>
            <person name="Isaki-Nakamura S."/>
            <person name="Hosoyama A."/>
            <person name="Tsuchikane K."/>
            <person name="Katsumata H."/>
            <person name="Baba S."/>
            <person name="Yamazaki S."/>
            <person name="Fujita N."/>
        </authorList>
    </citation>
    <scope>NUCLEOTIDE SEQUENCE [LARGE SCALE GENOMIC DNA]</scope>
    <source>
        <strain evidence="1 2">NBRC 16056</strain>
    </source>
</reference>
<organism evidence="1 2">
    <name type="scientific">Gordonia hirsuta DSM 44140 = NBRC 16056</name>
    <dbReference type="NCBI Taxonomy" id="1121927"/>
    <lineage>
        <taxon>Bacteria</taxon>
        <taxon>Bacillati</taxon>
        <taxon>Actinomycetota</taxon>
        <taxon>Actinomycetes</taxon>
        <taxon>Mycobacteriales</taxon>
        <taxon>Gordoniaceae</taxon>
        <taxon>Gordonia</taxon>
    </lineage>
</organism>
<protein>
    <submittedName>
        <fullName evidence="1">Uncharacterized protein</fullName>
    </submittedName>
</protein>
<dbReference type="RefSeq" id="WP_005936025.1">
    <property type="nucleotide sequence ID" value="NZ_ATVK01000041.1"/>
</dbReference>
<dbReference type="STRING" id="1121927.GOHSU_04_00990"/>
<dbReference type="PANTHER" id="PTHR34724:SF2">
    <property type="entry name" value="OS12G0596101 PROTEIN"/>
    <property type="match status" value="1"/>
</dbReference>
<dbReference type="AlphaFoldDB" id="L7L506"/>
<sequence length="52" mass="5648">MCSQATCKTCGKITWRGCGAHVDQVMRGVPTARRCQGHPKEPSRLAKMFGLG</sequence>
<comment type="caution">
    <text evidence="1">The sequence shown here is derived from an EMBL/GenBank/DDBJ whole genome shotgun (WGS) entry which is preliminary data.</text>
</comment>
<keyword evidence="2" id="KW-1185">Reference proteome</keyword>
<accession>L7L506</accession>
<evidence type="ECO:0000313" key="2">
    <source>
        <dbReference type="Proteomes" id="UP000053405"/>
    </source>
</evidence>
<proteinExistence type="predicted"/>
<evidence type="ECO:0000313" key="1">
    <source>
        <dbReference type="EMBL" id="GAC56230.1"/>
    </source>
</evidence>
<gene>
    <name evidence="1" type="ORF">GOHSU_04_00990</name>
</gene>
<dbReference type="EMBL" id="BANT01000004">
    <property type="protein sequence ID" value="GAC56230.1"/>
    <property type="molecule type" value="Genomic_DNA"/>
</dbReference>
<dbReference type="eggNOG" id="ENOG5031WCZ">
    <property type="taxonomic scope" value="Bacteria"/>
</dbReference>
<dbReference type="PANTHER" id="PTHR34724">
    <property type="entry name" value="OS12G0596101 PROTEIN"/>
    <property type="match status" value="1"/>
</dbReference>